<feature type="domain" description="AB hydrolase-1" evidence="1">
    <location>
        <begin position="19"/>
        <end position="274"/>
    </location>
</feature>
<evidence type="ECO:0000313" key="3">
    <source>
        <dbReference type="Proteomes" id="UP000574769"/>
    </source>
</evidence>
<dbReference type="EMBL" id="JACHNY010000004">
    <property type="protein sequence ID" value="MBB4618362.1"/>
    <property type="molecule type" value="Genomic_DNA"/>
</dbReference>
<protein>
    <submittedName>
        <fullName evidence="2">Pimeloyl-ACP methyl ester carboxylesterase</fullName>
    </submittedName>
</protein>
<name>A0A7W7EY72_9SPHN</name>
<sequence>MTTDDLEIAYTDHGDPGAPAVLLLHGWPDDASTWDAVVPALTGVGLRVVVPSLRGFGATRFRTRTTPRTGDSAILALDAIALLDRLGIDRFMVAGHDWGSNIAEALAVGWPERVRRLAMLSTPPRLGGMATPSFEQAQRQWYHWFMATDRGAQAVRDDPKGFAHRHWVNWSPPGWFDEALFARVSRAFENPDWVAVTLHSYRARWDEADPDPRGRWLAEAVKATTTLALPTLYIQGDRDGVNPPSASRDVRRKFRGPFAKVHLAGVGHFPQREDPAAVARHLMRLFTGDPATLSPPAAPVGAEPSPRPAVLAATALLAATAIGVAAYRGRQSG</sequence>
<dbReference type="Pfam" id="PF00561">
    <property type="entry name" value="Abhydrolase_1"/>
    <property type="match status" value="1"/>
</dbReference>
<dbReference type="PANTHER" id="PTHR43798">
    <property type="entry name" value="MONOACYLGLYCEROL LIPASE"/>
    <property type="match status" value="1"/>
</dbReference>
<dbReference type="PRINTS" id="PR00412">
    <property type="entry name" value="EPOXHYDRLASE"/>
</dbReference>
<proteinExistence type="predicted"/>
<dbReference type="RefSeq" id="WP_184115038.1">
    <property type="nucleotide sequence ID" value="NZ_JACHNY010000004.1"/>
</dbReference>
<dbReference type="InterPro" id="IPR029058">
    <property type="entry name" value="AB_hydrolase_fold"/>
</dbReference>
<gene>
    <name evidence="2" type="ORF">GGQ96_002498</name>
</gene>
<evidence type="ECO:0000259" key="1">
    <source>
        <dbReference type="Pfam" id="PF00561"/>
    </source>
</evidence>
<dbReference type="SUPFAM" id="SSF53474">
    <property type="entry name" value="alpha/beta-Hydrolases"/>
    <property type="match status" value="1"/>
</dbReference>
<dbReference type="GO" id="GO:0003824">
    <property type="term" value="F:catalytic activity"/>
    <property type="evidence" value="ECO:0007669"/>
    <property type="project" value="InterPro"/>
</dbReference>
<dbReference type="PANTHER" id="PTHR43798:SF33">
    <property type="entry name" value="HYDROLASE, PUTATIVE (AFU_ORTHOLOGUE AFUA_2G14860)-RELATED"/>
    <property type="match status" value="1"/>
</dbReference>
<comment type="caution">
    <text evidence="2">The sequence shown here is derived from an EMBL/GenBank/DDBJ whole genome shotgun (WGS) entry which is preliminary data.</text>
</comment>
<dbReference type="InterPro" id="IPR050266">
    <property type="entry name" value="AB_hydrolase_sf"/>
</dbReference>
<dbReference type="Proteomes" id="UP000574769">
    <property type="component" value="Unassembled WGS sequence"/>
</dbReference>
<dbReference type="InterPro" id="IPR000073">
    <property type="entry name" value="AB_hydrolase_1"/>
</dbReference>
<reference evidence="2 3" key="1">
    <citation type="submission" date="2020-08" db="EMBL/GenBank/DDBJ databases">
        <title>Genomic Encyclopedia of Type Strains, Phase IV (KMG-IV): sequencing the most valuable type-strain genomes for metagenomic binning, comparative biology and taxonomic classification.</title>
        <authorList>
            <person name="Goeker M."/>
        </authorList>
    </citation>
    <scope>NUCLEOTIDE SEQUENCE [LARGE SCALE GENOMIC DNA]</scope>
    <source>
        <strain evidence="2 3">DSM 15867</strain>
    </source>
</reference>
<evidence type="ECO:0000313" key="2">
    <source>
        <dbReference type="EMBL" id="MBB4618362.1"/>
    </source>
</evidence>
<dbReference type="Gene3D" id="3.40.50.1820">
    <property type="entry name" value="alpha/beta hydrolase"/>
    <property type="match status" value="1"/>
</dbReference>
<dbReference type="AlphaFoldDB" id="A0A7W7EY72"/>
<organism evidence="2 3">
    <name type="scientific">Sphingomonas abaci</name>
    <dbReference type="NCBI Taxonomy" id="237611"/>
    <lineage>
        <taxon>Bacteria</taxon>
        <taxon>Pseudomonadati</taxon>
        <taxon>Pseudomonadota</taxon>
        <taxon>Alphaproteobacteria</taxon>
        <taxon>Sphingomonadales</taxon>
        <taxon>Sphingomonadaceae</taxon>
        <taxon>Sphingomonas</taxon>
    </lineage>
</organism>
<accession>A0A7W7EY72</accession>
<dbReference type="GO" id="GO:0016020">
    <property type="term" value="C:membrane"/>
    <property type="evidence" value="ECO:0007669"/>
    <property type="project" value="TreeGrafter"/>
</dbReference>
<keyword evidence="3" id="KW-1185">Reference proteome</keyword>
<dbReference type="InterPro" id="IPR000639">
    <property type="entry name" value="Epox_hydrolase-like"/>
</dbReference>
<dbReference type="PRINTS" id="PR00111">
    <property type="entry name" value="ABHYDROLASE"/>
</dbReference>